<dbReference type="Proteomes" id="UP000261340">
    <property type="component" value="Unplaced"/>
</dbReference>
<dbReference type="PANTHER" id="PTHR15286">
    <property type="entry name" value="RAS-ASSOCIATING DOMAIN CONTAINING PROTEIN"/>
    <property type="match status" value="1"/>
</dbReference>
<dbReference type="InterPro" id="IPR029071">
    <property type="entry name" value="Ubiquitin-like_domsf"/>
</dbReference>
<proteinExistence type="predicted"/>
<feature type="domain" description="Ras-associating" evidence="2">
    <location>
        <begin position="1"/>
        <end position="81"/>
    </location>
</feature>
<dbReference type="PROSITE" id="PS50200">
    <property type="entry name" value="RA"/>
    <property type="match status" value="1"/>
</dbReference>
<dbReference type="InterPro" id="IPR033593">
    <property type="entry name" value="N-RASSF"/>
</dbReference>
<feature type="region of interest" description="Disordered" evidence="1">
    <location>
        <begin position="95"/>
        <end position="118"/>
    </location>
</feature>
<dbReference type="OMA" id="MEEAWDW"/>
<dbReference type="Pfam" id="PF21712">
    <property type="entry name" value="RASSF8-10_RA"/>
    <property type="match status" value="1"/>
</dbReference>
<sequence>MEVKVFVDGIPRVVCGVTEETTCQEMVLALAQALQPGRYTLREKFKDFERCMTPEERLLETLERYGEQAKEVQLSLLHRGAAVLDEMNKAKVGRYQPCPPLRRKDVGARMRRSSGSLSLHRQSLPMLSCLRQEAEKKQEDLKRPKRKSLTLMEEAWDWLESLGKGKVYSTARDKESSRSDK</sequence>
<dbReference type="GO" id="GO:0007165">
    <property type="term" value="P:signal transduction"/>
    <property type="evidence" value="ECO:0007669"/>
    <property type="project" value="InterPro"/>
</dbReference>
<dbReference type="CDD" id="cd16123">
    <property type="entry name" value="RA_RASSF7_like"/>
    <property type="match status" value="1"/>
</dbReference>
<dbReference type="STRING" id="61819.ENSACIP00000019463"/>
<dbReference type="GeneTree" id="ENSGT00950000182839"/>
<evidence type="ECO:0000259" key="2">
    <source>
        <dbReference type="PROSITE" id="PS50200"/>
    </source>
</evidence>
<dbReference type="AlphaFoldDB" id="A0A3Q0SCL5"/>
<evidence type="ECO:0000313" key="4">
    <source>
        <dbReference type="Proteomes" id="UP000261340"/>
    </source>
</evidence>
<dbReference type="PANTHER" id="PTHR15286:SF16">
    <property type="entry name" value="RAS ASSOCIATION DOMAIN-CONTAINING PROTEIN 8"/>
    <property type="match status" value="1"/>
</dbReference>
<keyword evidence="4" id="KW-1185">Reference proteome</keyword>
<accession>A0A3Q0SCL5</accession>
<evidence type="ECO:0000256" key="1">
    <source>
        <dbReference type="SAM" id="MobiDB-lite"/>
    </source>
</evidence>
<evidence type="ECO:0000313" key="3">
    <source>
        <dbReference type="Ensembl" id="ENSACIP00000019463.1"/>
    </source>
</evidence>
<dbReference type="InterPro" id="IPR000159">
    <property type="entry name" value="RA_dom"/>
</dbReference>
<dbReference type="InterPro" id="IPR048945">
    <property type="entry name" value="RASSF8/10_RA"/>
</dbReference>
<dbReference type="Gene3D" id="3.10.20.90">
    <property type="entry name" value="Phosphatidylinositol 3-kinase Catalytic Subunit, Chain A, domain 1"/>
    <property type="match status" value="1"/>
</dbReference>
<reference evidence="3" key="2">
    <citation type="submission" date="2025-09" db="UniProtKB">
        <authorList>
            <consortium name="Ensembl"/>
        </authorList>
    </citation>
    <scope>IDENTIFICATION</scope>
</reference>
<protein>
    <submittedName>
        <fullName evidence="3">Ras association domain family member 11</fullName>
    </submittedName>
</protein>
<name>A0A3Q0SCL5_AMPCI</name>
<dbReference type="SUPFAM" id="SSF54236">
    <property type="entry name" value="Ubiquitin-like"/>
    <property type="match status" value="1"/>
</dbReference>
<dbReference type="Ensembl" id="ENSACIT00000019982.1">
    <property type="protein sequence ID" value="ENSACIP00000019463.1"/>
    <property type="gene ID" value="ENSACIG00000015161.1"/>
</dbReference>
<organism evidence="3 4">
    <name type="scientific">Amphilophus citrinellus</name>
    <name type="common">Midas cichlid</name>
    <name type="synonym">Cichlasoma citrinellum</name>
    <dbReference type="NCBI Taxonomy" id="61819"/>
    <lineage>
        <taxon>Eukaryota</taxon>
        <taxon>Metazoa</taxon>
        <taxon>Chordata</taxon>
        <taxon>Craniata</taxon>
        <taxon>Vertebrata</taxon>
        <taxon>Euteleostomi</taxon>
        <taxon>Actinopterygii</taxon>
        <taxon>Neopterygii</taxon>
        <taxon>Teleostei</taxon>
        <taxon>Neoteleostei</taxon>
        <taxon>Acanthomorphata</taxon>
        <taxon>Ovalentaria</taxon>
        <taxon>Cichlomorphae</taxon>
        <taxon>Cichliformes</taxon>
        <taxon>Cichlidae</taxon>
        <taxon>New World cichlids</taxon>
        <taxon>Cichlasomatinae</taxon>
        <taxon>Heroini</taxon>
        <taxon>Amphilophus</taxon>
    </lineage>
</organism>
<reference evidence="3" key="1">
    <citation type="submission" date="2025-08" db="UniProtKB">
        <authorList>
            <consortium name="Ensembl"/>
        </authorList>
    </citation>
    <scope>IDENTIFICATION</scope>
</reference>